<dbReference type="PANTHER" id="PTHR32212">
    <property type="entry name" value="CYCLIN-LIKE F-BOX"/>
    <property type="match status" value="1"/>
</dbReference>
<dbReference type="PROSITE" id="PS50181">
    <property type="entry name" value="FBOX"/>
    <property type="match status" value="1"/>
</dbReference>
<reference evidence="2 3" key="1">
    <citation type="journal article" date="2018" name="Mol. Plant">
        <title>The genome of Artemisia annua provides insight into the evolution of Asteraceae family and artemisinin biosynthesis.</title>
        <authorList>
            <person name="Shen Q."/>
            <person name="Zhang L."/>
            <person name="Liao Z."/>
            <person name="Wang S."/>
            <person name="Yan T."/>
            <person name="Shi P."/>
            <person name="Liu M."/>
            <person name="Fu X."/>
            <person name="Pan Q."/>
            <person name="Wang Y."/>
            <person name="Lv Z."/>
            <person name="Lu X."/>
            <person name="Zhang F."/>
            <person name="Jiang W."/>
            <person name="Ma Y."/>
            <person name="Chen M."/>
            <person name="Hao X."/>
            <person name="Li L."/>
            <person name="Tang Y."/>
            <person name="Lv G."/>
            <person name="Zhou Y."/>
            <person name="Sun X."/>
            <person name="Brodelius P.E."/>
            <person name="Rose J.K.C."/>
            <person name="Tang K."/>
        </authorList>
    </citation>
    <scope>NUCLEOTIDE SEQUENCE [LARGE SCALE GENOMIC DNA]</scope>
    <source>
        <strain evidence="3">cv. Huhao1</strain>
        <tissue evidence="2">Leaf</tissue>
    </source>
</reference>
<comment type="caution">
    <text evidence="2">The sequence shown here is derived from an EMBL/GenBank/DDBJ whole genome shotgun (WGS) entry which is preliminary data.</text>
</comment>
<dbReference type="PANTHER" id="PTHR32212:SF461">
    <property type="entry name" value="F-BOX DOMAIN-CONTAINING PROTEIN"/>
    <property type="match status" value="1"/>
</dbReference>
<dbReference type="InterPro" id="IPR053781">
    <property type="entry name" value="F-box_AtFBL13-like"/>
</dbReference>
<dbReference type="Proteomes" id="UP000245207">
    <property type="component" value="Unassembled WGS sequence"/>
</dbReference>
<name>A0A2U1MT62_ARTAN</name>
<dbReference type="OrthoDB" id="1848700at2759"/>
<dbReference type="Gene3D" id="3.80.10.10">
    <property type="entry name" value="Ribonuclease Inhibitor"/>
    <property type="match status" value="1"/>
</dbReference>
<dbReference type="InterPro" id="IPR036047">
    <property type="entry name" value="F-box-like_dom_sf"/>
</dbReference>
<dbReference type="CDD" id="cd22160">
    <property type="entry name" value="F-box_AtFBL13-like"/>
    <property type="match status" value="1"/>
</dbReference>
<evidence type="ECO:0000313" key="2">
    <source>
        <dbReference type="EMBL" id="PWA64451.1"/>
    </source>
</evidence>
<protein>
    <submittedName>
        <fullName evidence="2">F-box domain, cyclin-like protein</fullName>
    </submittedName>
</protein>
<proteinExistence type="predicted"/>
<dbReference type="EMBL" id="PKPP01004420">
    <property type="protein sequence ID" value="PWA64451.1"/>
    <property type="molecule type" value="Genomic_DNA"/>
</dbReference>
<dbReference type="InterPro" id="IPR032675">
    <property type="entry name" value="LRR_dom_sf"/>
</dbReference>
<organism evidence="2 3">
    <name type="scientific">Artemisia annua</name>
    <name type="common">Sweet wormwood</name>
    <dbReference type="NCBI Taxonomy" id="35608"/>
    <lineage>
        <taxon>Eukaryota</taxon>
        <taxon>Viridiplantae</taxon>
        <taxon>Streptophyta</taxon>
        <taxon>Embryophyta</taxon>
        <taxon>Tracheophyta</taxon>
        <taxon>Spermatophyta</taxon>
        <taxon>Magnoliopsida</taxon>
        <taxon>eudicotyledons</taxon>
        <taxon>Gunneridae</taxon>
        <taxon>Pentapetalae</taxon>
        <taxon>asterids</taxon>
        <taxon>campanulids</taxon>
        <taxon>Asterales</taxon>
        <taxon>Asteraceae</taxon>
        <taxon>Asteroideae</taxon>
        <taxon>Anthemideae</taxon>
        <taxon>Artemisiinae</taxon>
        <taxon>Artemisia</taxon>
    </lineage>
</organism>
<sequence>MGSIHDGAEDRISNMPEDIIQHILSFLDTKYAVQFCTVSPKWENIWTSMRHLNFNNESFSSVPKFDKFMEHALSHRNNQTEVCAVRLRFSGEKILDTVIDIVNYAYLHNVQELTIQCGSVYEFPHCLFSSPTLKHLSLSSSSNTKSRITSSYWNMPALETLYLRDIRLGDARNTSPDLFFKSEELESLTLENCSMYNLEAFIVSAPNLLDLTITRTCRFPEDFYVYAPQLETLTAGGYSSSYQFLKLTTEEVLDSLEKVNLSLSSNIQKRERHFASLLDLLEKVPSAKTLILDMNIVEMLSSCMDELSHKPCPFSNLECLKINTGTWKGKDNIPSMPSQVRNFLLRNSPNATFIMDIPPQINMAPPKQKDRIPTFPIQVSNCSPEKSPNATFVMDLPLQVLQKRSRQQLSDDTMANKVPKLFADNEQPATMVAENRILKEKLQMQEQLVATLGAYIFKCKIAELEVQVKSGNPDYNAIRSMNSDINSVMDLIHVSLRVDMEAQFSYQYKQVKSRLYNCIDAIQWATIETELGLISLFGRICFNNINSQSHVRATELSRPPRPSSANVASSLKSVWTGSNNWVI</sequence>
<dbReference type="Pfam" id="PF00646">
    <property type="entry name" value="F-box"/>
    <property type="match status" value="1"/>
</dbReference>
<feature type="domain" description="F-box" evidence="1">
    <location>
        <begin position="9"/>
        <end position="62"/>
    </location>
</feature>
<gene>
    <name evidence="2" type="ORF">CTI12_AA344440</name>
</gene>
<keyword evidence="3" id="KW-1185">Reference proteome</keyword>
<dbReference type="Gene3D" id="1.20.1280.50">
    <property type="match status" value="1"/>
</dbReference>
<evidence type="ECO:0000313" key="3">
    <source>
        <dbReference type="Proteomes" id="UP000245207"/>
    </source>
</evidence>
<evidence type="ECO:0000259" key="1">
    <source>
        <dbReference type="PROSITE" id="PS50181"/>
    </source>
</evidence>
<accession>A0A2U1MT62</accession>
<dbReference type="SUPFAM" id="SSF81383">
    <property type="entry name" value="F-box domain"/>
    <property type="match status" value="1"/>
</dbReference>
<dbReference type="AlphaFoldDB" id="A0A2U1MT62"/>
<dbReference type="SUPFAM" id="SSF52058">
    <property type="entry name" value="L domain-like"/>
    <property type="match status" value="1"/>
</dbReference>
<dbReference type="InterPro" id="IPR001810">
    <property type="entry name" value="F-box_dom"/>
</dbReference>
<dbReference type="SMART" id="SM00256">
    <property type="entry name" value="FBOX"/>
    <property type="match status" value="1"/>
</dbReference>